<evidence type="ECO:0000256" key="4">
    <source>
        <dbReference type="ARBA" id="ARBA00022475"/>
    </source>
</evidence>
<dbReference type="AlphaFoldDB" id="A0A0F0LFP3"/>
<dbReference type="Proteomes" id="UP000033640">
    <property type="component" value="Unassembled WGS sequence"/>
</dbReference>
<organism evidence="9 10">
    <name type="scientific">Microbacterium oxydans</name>
    <dbReference type="NCBI Taxonomy" id="82380"/>
    <lineage>
        <taxon>Bacteria</taxon>
        <taxon>Bacillati</taxon>
        <taxon>Actinomycetota</taxon>
        <taxon>Actinomycetes</taxon>
        <taxon>Micrococcales</taxon>
        <taxon>Microbacteriaceae</taxon>
        <taxon>Microbacterium</taxon>
    </lineage>
</organism>
<keyword evidence="3" id="KW-0813">Transport</keyword>
<evidence type="ECO:0000313" key="10">
    <source>
        <dbReference type="Proteomes" id="UP000033640"/>
    </source>
</evidence>
<evidence type="ECO:0000256" key="3">
    <source>
        <dbReference type="ARBA" id="ARBA00022448"/>
    </source>
</evidence>
<dbReference type="EMBL" id="JYIW01000017">
    <property type="protein sequence ID" value="KJL31105.1"/>
    <property type="molecule type" value="Genomic_DNA"/>
</dbReference>
<accession>A0A0F0LFP3</accession>
<feature type="transmembrane region" description="Helical" evidence="8">
    <location>
        <begin position="34"/>
        <end position="54"/>
    </location>
</feature>
<evidence type="ECO:0000256" key="8">
    <source>
        <dbReference type="SAM" id="Phobius"/>
    </source>
</evidence>
<dbReference type="InterPro" id="IPR000522">
    <property type="entry name" value="ABC_transptr_permease_BtuC"/>
</dbReference>
<dbReference type="RefSeq" id="WP_156153090.1">
    <property type="nucleotide sequence ID" value="NZ_JYIW01000017.1"/>
</dbReference>
<feature type="transmembrane region" description="Helical" evidence="8">
    <location>
        <begin position="329"/>
        <end position="348"/>
    </location>
</feature>
<feature type="transmembrane region" description="Helical" evidence="8">
    <location>
        <begin position="118"/>
        <end position="136"/>
    </location>
</feature>
<reference evidence="9 10" key="1">
    <citation type="submission" date="2015-02" db="EMBL/GenBank/DDBJ databases">
        <title>Draft genome sequences of ten Microbacterium spp. with emphasis on heavy metal contaminated environments.</title>
        <authorList>
            <person name="Corretto E."/>
        </authorList>
    </citation>
    <scope>NUCLEOTIDE SEQUENCE [LARGE SCALE GENOMIC DNA]</scope>
    <source>
        <strain evidence="9 10">BEL4b</strain>
    </source>
</reference>
<dbReference type="GO" id="GO:0005886">
    <property type="term" value="C:plasma membrane"/>
    <property type="evidence" value="ECO:0007669"/>
    <property type="project" value="UniProtKB-SubCell"/>
</dbReference>
<dbReference type="PANTHER" id="PTHR30472">
    <property type="entry name" value="FERRIC ENTEROBACTIN TRANSPORT SYSTEM PERMEASE PROTEIN"/>
    <property type="match status" value="1"/>
</dbReference>
<dbReference type="PATRIC" id="fig|82380.11.peg.572"/>
<feature type="transmembrane region" description="Helical" evidence="8">
    <location>
        <begin position="261"/>
        <end position="288"/>
    </location>
</feature>
<keyword evidence="6 8" id="KW-1133">Transmembrane helix</keyword>
<comment type="subcellular location">
    <subcellularLocation>
        <location evidence="1">Cell membrane</location>
        <topology evidence="1">Multi-pass membrane protein</topology>
    </subcellularLocation>
</comment>
<dbReference type="CDD" id="cd06550">
    <property type="entry name" value="TM_ABC_iron-siderophores_like"/>
    <property type="match status" value="1"/>
</dbReference>
<dbReference type="InterPro" id="IPR037294">
    <property type="entry name" value="ABC_BtuC-like"/>
</dbReference>
<feature type="transmembrane region" description="Helical" evidence="8">
    <location>
        <begin position="300"/>
        <end position="323"/>
    </location>
</feature>
<dbReference type="SUPFAM" id="SSF81345">
    <property type="entry name" value="ABC transporter involved in vitamin B12 uptake, BtuC"/>
    <property type="match status" value="1"/>
</dbReference>
<dbReference type="GO" id="GO:0022857">
    <property type="term" value="F:transmembrane transporter activity"/>
    <property type="evidence" value="ECO:0007669"/>
    <property type="project" value="InterPro"/>
</dbReference>
<feature type="transmembrane region" description="Helical" evidence="8">
    <location>
        <begin position="173"/>
        <end position="191"/>
    </location>
</feature>
<keyword evidence="5 8" id="KW-0812">Transmembrane</keyword>
<dbReference type="Gene3D" id="1.10.3470.10">
    <property type="entry name" value="ABC transporter involved in vitamin B12 uptake, BtuC"/>
    <property type="match status" value="1"/>
</dbReference>
<comment type="similarity">
    <text evidence="2">Belongs to the binding-protein-dependent transport system permease family. FecCD subfamily.</text>
</comment>
<comment type="caution">
    <text evidence="9">The sequence shown here is derived from an EMBL/GenBank/DDBJ whole genome shotgun (WGS) entry which is preliminary data.</text>
</comment>
<evidence type="ECO:0000256" key="6">
    <source>
        <dbReference type="ARBA" id="ARBA00022989"/>
    </source>
</evidence>
<dbReference type="OrthoDB" id="4455417at2"/>
<evidence type="ECO:0000256" key="1">
    <source>
        <dbReference type="ARBA" id="ARBA00004651"/>
    </source>
</evidence>
<sequence length="357" mass="36685">MSTTEHALDRPQQSASDRVAAIIAGRRARHRRHAVATIVLGILLFALFAVALMVGNTFYTPDEVIRVILGQTVPGASFTVGDLRLPRAILAVLTGIGFGIAGVSFQTLLRNPLASPDIIGISSGAGAAAVFGIVVLSVNGPVVSIFALIGAVVTALVIYLLSIKGGFAGTRLILIGIGVAAMLQSLISYMLSRAANWDIQTAMQWLTGSLNNASWERVLPMAIAAAIVVPLMLTQGRALGALQLGDDSASGLGVRVDLTRLLFILGAVALLAFATAAAGPIAFVAFMAGPIASRITGPGANLLLPSAFVGAVLVLGGDLIAQFALGTRYPVGVVTGVLGAPYLIYLLIRTNRSGGSL</sequence>
<name>A0A0F0LFP3_9MICO</name>
<gene>
    <name evidence="9" type="primary">fepG_1</name>
    <name evidence="9" type="ORF">RS83_00556</name>
</gene>
<keyword evidence="4" id="KW-1003">Cell membrane</keyword>
<evidence type="ECO:0000256" key="2">
    <source>
        <dbReference type="ARBA" id="ARBA00007935"/>
    </source>
</evidence>
<evidence type="ECO:0000256" key="5">
    <source>
        <dbReference type="ARBA" id="ARBA00022692"/>
    </source>
</evidence>
<proteinExistence type="inferred from homology"/>
<evidence type="ECO:0000256" key="7">
    <source>
        <dbReference type="ARBA" id="ARBA00023136"/>
    </source>
</evidence>
<feature type="transmembrane region" description="Helical" evidence="8">
    <location>
        <begin position="142"/>
        <end position="161"/>
    </location>
</feature>
<feature type="transmembrane region" description="Helical" evidence="8">
    <location>
        <begin position="88"/>
        <end position="109"/>
    </location>
</feature>
<keyword evidence="7 8" id="KW-0472">Membrane</keyword>
<evidence type="ECO:0000313" key="9">
    <source>
        <dbReference type="EMBL" id="KJL31105.1"/>
    </source>
</evidence>
<dbReference type="Pfam" id="PF01032">
    <property type="entry name" value="FecCD"/>
    <property type="match status" value="1"/>
</dbReference>
<dbReference type="PANTHER" id="PTHR30472:SF24">
    <property type="entry name" value="FERRIC ENTEROBACTIN TRANSPORT SYSTEM PERMEASE PROTEIN FEPG"/>
    <property type="match status" value="1"/>
</dbReference>
<protein>
    <submittedName>
        <fullName evidence="9">Ferric enterobactin transport system permease protein FepG</fullName>
    </submittedName>
</protein>
<dbReference type="GO" id="GO:0033214">
    <property type="term" value="P:siderophore-iron import into cell"/>
    <property type="evidence" value="ECO:0007669"/>
    <property type="project" value="TreeGrafter"/>
</dbReference>